<reference evidence="1 2" key="1">
    <citation type="journal article" date="2019" name="PLoS ONE">
        <title>Genomic analyses reveal an absence of contemporary introgressive admixture between fin whales and blue whales, despite known hybrids.</title>
        <authorList>
            <person name="Westbury M.V."/>
            <person name="Petersen B."/>
            <person name="Lorenzen E.D."/>
        </authorList>
    </citation>
    <scope>NUCLEOTIDE SEQUENCE [LARGE SCALE GENOMIC DNA]</scope>
    <source>
        <strain evidence="1">FinWhale-01</strain>
    </source>
</reference>
<organism evidence="1 2">
    <name type="scientific">Balaenoptera physalus</name>
    <name type="common">Fin whale</name>
    <name type="synonym">Balaena physalus</name>
    <dbReference type="NCBI Taxonomy" id="9770"/>
    <lineage>
        <taxon>Eukaryota</taxon>
        <taxon>Metazoa</taxon>
        <taxon>Chordata</taxon>
        <taxon>Craniata</taxon>
        <taxon>Vertebrata</taxon>
        <taxon>Euteleostomi</taxon>
        <taxon>Mammalia</taxon>
        <taxon>Eutheria</taxon>
        <taxon>Laurasiatheria</taxon>
        <taxon>Artiodactyla</taxon>
        <taxon>Whippomorpha</taxon>
        <taxon>Cetacea</taxon>
        <taxon>Mysticeti</taxon>
        <taxon>Balaenopteridae</taxon>
        <taxon>Balaenoptera</taxon>
    </lineage>
</organism>
<gene>
    <name evidence="1" type="ORF">E2I00_004599</name>
</gene>
<dbReference type="Proteomes" id="UP000437017">
    <property type="component" value="Unassembled WGS sequence"/>
</dbReference>
<protein>
    <submittedName>
        <fullName evidence="1">Uncharacterized protein</fullName>
    </submittedName>
</protein>
<dbReference type="EMBL" id="SGJD01005190">
    <property type="protein sequence ID" value="KAB0390634.1"/>
    <property type="molecule type" value="Genomic_DNA"/>
</dbReference>
<comment type="caution">
    <text evidence="1">The sequence shown here is derived from an EMBL/GenBank/DDBJ whole genome shotgun (WGS) entry which is preliminary data.</text>
</comment>
<proteinExistence type="predicted"/>
<dbReference type="Gene3D" id="3.30.200.20">
    <property type="entry name" value="Phosphorylase Kinase, domain 1"/>
    <property type="match status" value="1"/>
</dbReference>
<dbReference type="AlphaFoldDB" id="A0A643BRU8"/>
<sequence>MTTSLKALPVGTVLIDKSGQHWKLRCLQSRDGQGILYEAEPSSAFACESSPQKQRFSLKL</sequence>
<evidence type="ECO:0000313" key="2">
    <source>
        <dbReference type="Proteomes" id="UP000437017"/>
    </source>
</evidence>
<feature type="non-terminal residue" evidence="1">
    <location>
        <position position="60"/>
    </location>
</feature>
<accession>A0A643BRU8</accession>
<name>A0A643BRU8_BALPH</name>
<evidence type="ECO:0000313" key="1">
    <source>
        <dbReference type="EMBL" id="KAB0390634.1"/>
    </source>
</evidence>
<dbReference type="OrthoDB" id="2687620at2759"/>
<keyword evidence="2" id="KW-1185">Reference proteome</keyword>